<evidence type="ECO:0000313" key="2">
    <source>
        <dbReference type="EMBL" id="SFS04616.1"/>
    </source>
</evidence>
<dbReference type="Proteomes" id="UP000199024">
    <property type="component" value="Unassembled WGS sequence"/>
</dbReference>
<evidence type="ECO:0000256" key="1">
    <source>
        <dbReference type="SAM" id="SignalP"/>
    </source>
</evidence>
<keyword evidence="3" id="KW-1185">Reference proteome</keyword>
<sequence length="130" mass="14099">MKRLLLVLLSFAFLSAGLHAQGPVKTTRILAILTIKPGVQRSEFAKLMPDEVKATVRLYLEGKISEWYARGDGKGVVFLMDCATVDEAKALTAELPLDKAGYAEFTFMPLGPLTPLHWLLGDAPGQAAAK</sequence>
<gene>
    <name evidence="2" type="ORF">SAMN05421771_0948</name>
</gene>
<dbReference type="Gene3D" id="3.30.70.1060">
    <property type="entry name" value="Dimeric alpha+beta barrel"/>
    <property type="match status" value="1"/>
</dbReference>
<feature type="signal peptide" evidence="1">
    <location>
        <begin position="1"/>
        <end position="20"/>
    </location>
</feature>
<reference evidence="2 3" key="1">
    <citation type="submission" date="2016-10" db="EMBL/GenBank/DDBJ databases">
        <authorList>
            <person name="de Groot N.N."/>
        </authorList>
    </citation>
    <scope>NUCLEOTIDE SEQUENCE [LARGE SCALE GENOMIC DNA]</scope>
    <source>
        <strain evidence="2 3">DSM 21001</strain>
    </source>
</reference>
<name>A0A1I6LMA6_9BACT</name>
<keyword evidence="1" id="KW-0732">Signal</keyword>
<dbReference type="AlphaFoldDB" id="A0A1I6LMA6"/>
<dbReference type="OrthoDB" id="797195at2"/>
<evidence type="ECO:0008006" key="4">
    <source>
        <dbReference type="Google" id="ProtNLM"/>
    </source>
</evidence>
<evidence type="ECO:0000313" key="3">
    <source>
        <dbReference type="Proteomes" id="UP000199024"/>
    </source>
</evidence>
<accession>A0A1I6LMA6</accession>
<organism evidence="2 3">
    <name type="scientific">Granulicella pectinivorans</name>
    <dbReference type="NCBI Taxonomy" id="474950"/>
    <lineage>
        <taxon>Bacteria</taxon>
        <taxon>Pseudomonadati</taxon>
        <taxon>Acidobacteriota</taxon>
        <taxon>Terriglobia</taxon>
        <taxon>Terriglobales</taxon>
        <taxon>Acidobacteriaceae</taxon>
        <taxon>Granulicella</taxon>
    </lineage>
</organism>
<dbReference type="STRING" id="474950.SAMN05421771_0948"/>
<dbReference type="EMBL" id="FOZL01000001">
    <property type="protein sequence ID" value="SFS04616.1"/>
    <property type="molecule type" value="Genomic_DNA"/>
</dbReference>
<feature type="chain" id="PRO_5011676837" description="Muconolactone delta-isomerase" evidence="1">
    <location>
        <begin position="21"/>
        <end position="130"/>
    </location>
</feature>
<protein>
    <recommendedName>
        <fullName evidence="4">Muconolactone delta-isomerase</fullName>
    </recommendedName>
</protein>
<proteinExistence type="predicted"/>